<reference evidence="7 8" key="1">
    <citation type="journal article" date="2015" name="Nature">
        <title>rRNA introns, odd ribosomes, and small enigmatic genomes across a large radiation of phyla.</title>
        <authorList>
            <person name="Brown C.T."/>
            <person name="Hug L.A."/>
            <person name="Thomas B.C."/>
            <person name="Sharon I."/>
            <person name="Castelle C.J."/>
            <person name="Singh A."/>
            <person name="Wilkins M.J."/>
            <person name="Williams K.H."/>
            <person name="Banfield J.F."/>
        </authorList>
    </citation>
    <scope>NUCLEOTIDE SEQUENCE [LARGE SCALE GENOMIC DNA]</scope>
</reference>
<feature type="domain" description="Translation initiation factor 3 N-terminal" evidence="6">
    <location>
        <begin position="2"/>
        <end position="59"/>
    </location>
</feature>
<evidence type="ECO:0000313" key="8">
    <source>
        <dbReference type="Proteomes" id="UP000034224"/>
    </source>
</evidence>
<name>A0A0G1W964_9BACT</name>
<dbReference type="Pfam" id="PF05198">
    <property type="entry name" value="IF3_N"/>
    <property type="match status" value="1"/>
</dbReference>
<dbReference type="GO" id="GO:0005737">
    <property type="term" value="C:cytoplasm"/>
    <property type="evidence" value="ECO:0007669"/>
    <property type="project" value="UniProtKB-ARBA"/>
</dbReference>
<proteinExistence type="inferred from homology"/>
<evidence type="ECO:0000256" key="4">
    <source>
        <dbReference type="NCBIfam" id="TIGR00168"/>
    </source>
</evidence>
<organism evidence="7 8">
    <name type="scientific">Candidatus Jorgensenbacteria bacterium GW2011_GWB1_50_10</name>
    <dbReference type="NCBI Taxonomy" id="1618665"/>
    <lineage>
        <taxon>Bacteria</taxon>
        <taxon>Candidatus Joergenseniibacteriota</taxon>
    </lineage>
</organism>
<comment type="caution">
    <text evidence="7">The sequence shown here is derived from an EMBL/GenBank/DDBJ whole genome shotgun (WGS) entry which is preliminary data.</text>
</comment>
<comment type="similarity">
    <text evidence="1">Belongs to the IF-3 family.</text>
</comment>
<evidence type="ECO:0000259" key="6">
    <source>
        <dbReference type="Pfam" id="PF05198"/>
    </source>
</evidence>
<dbReference type="InterPro" id="IPR019815">
    <property type="entry name" value="Translation_initiation_fac_3_C"/>
</dbReference>
<sequence>MVDEKGENLGVLKFEDAKTLAKDRGLDLIEIAPNAKPPVARVMSFDKFRYQKEKEEKKQRRAEKAKELKTVQITPRAALNDLQIKARKAEEFLSEGHNVEISIFLRGREKGHKEWALQKLNEFLTLIRTPYKVTMESRPGGRGFITQIAKK</sequence>
<dbReference type="Gene3D" id="3.30.110.10">
    <property type="entry name" value="Translation initiation factor 3 (IF-3), C-terminal domain"/>
    <property type="match status" value="1"/>
</dbReference>
<dbReference type="SUPFAM" id="SSF55200">
    <property type="entry name" value="Translation initiation factor IF3, C-terminal domain"/>
    <property type="match status" value="1"/>
</dbReference>
<evidence type="ECO:0000256" key="2">
    <source>
        <dbReference type="ARBA" id="ARBA00022540"/>
    </source>
</evidence>
<feature type="domain" description="Translation initiation factor 3 C-terminal" evidence="5">
    <location>
        <begin position="67"/>
        <end position="150"/>
    </location>
</feature>
<dbReference type="GO" id="GO:0003743">
    <property type="term" value="F:translation initiation factor activity"/>
    <property type="evidence" value="ECO:0007669"/>
    <property type="project" value="UniProtKB-UniRule"/>
</dbReference>
<evidence type="ECO:0000313" key="7">
    <source>
        <dbReference type="EMBL" id="KKW15328.1"/>
    </source>
</evidence>
<dbReference type="PANTHER" id="PTHR10938:SF0">
    <property type="entry name" value="TRANSLATION INITIATION FACTOR IF-3, MITOCHONDRIAL"/>
    <property type="match status" value="1"/>
</dbReference>
<dbReference type="Proteomes" id="UP000034224">
    <property type="component" value="Unassembled WGS sequence"/>
</dbReference>
<protein>
    <recommendedName>
        <fullName evidence="4">Translation initiation factor IF-3</fullName>
    </recommendedName>
</protein>
<evidence type="ECO:0000256" key="1">
    <source>
        <dbReference type="ARBA" id="ARBA00005439"/>
    </source>
</evidence>
<dbReference type="NCBIfam" id="TIGR00168">
    <property type="entry name" value="infC"/>
    <property type="match status" value="1"/>
</dbReference>
<dbReference type="InterPro" id="IPR036787">
    <property type="entry name" value="T_IF-3_N_sf"/>
</dbReference>
<dbReference type="InterPro" id="IPR036788">
    <property type="entry name" value="T_IF-3_C_sf"/>
</dbReference>
<dbReference type="AlphaFoldDB" id="A0A0G1W964"/>
<dbReference type="PANTHER" id="PTHR10938">
    <property type="entry name" value="TRANSLATION INITIATION FACTOR IF-3"/>
    <property type="match status" value="1"/>
</dbReference>
<dbReference type="Gene3D" id="3.10.20.80">
    <property type="entry name" value="Translation initiation factor 3 (IF-3), N-terminal domain"/>
    <property type="match status" value="1"/>
</dbReference>
<keyword evidence="2 7" id="KW-0396">Initiation factor</keyword>
<dbReference type="PATRIC" id="fig|1618665.3.peg.84"/>
<evidence type="ECO:0000259" key="5">
    <source>
        <dbReference type="Pfam" id="PF00707"/>
    </source>
</evidence>
<dbReference type="SUPFAM" id="SSF54364">
    <property type="entry name" value="Translation initiation factor IF3, N-terminal domain"/>
    <property type="match status" value="1"/>
</dbReference>
<keyword evidence="3" id="KW-0648">Protein biosynthesis</keyword>
<dbReference type="EMBL" id="LCQK01000001">
    <property type="protein sequence ID" value="KKW15328.1"/>
    <property type="molecule type" value="Genomic_DNA"/>
</dbReference>
<dbReference type="GO" id="GO:0032790">
    <property type="term" value="P:ribosome disassembly"/>
    <property type="evidence" value="ECO:0007669"/>
    <property type="project" value="TreeGrafter"/>
</dbReference>
<accession>A0A0G1W964</accession>
<gene>
    <name evidence="7" type="ORF">UY55_C0001G0082</name>
</gene>
<dbReference type="InterPro" id="IPR001288">
    <property type="entry name" value="Translation_initiation_fac_3"/>
</dbReference>
<dbReference type="Pfam" id="PF00707">
    <property type="entry name" value="IF3_C"/>
    <property type="match status" value="1"/>
</dbReference>
<dbReference type="InterPro" id="IPR019814">
    <property type="entry name" value="Translation_initiation_fac_3_N"/>
</dbReference>
<dbReference type="GO" id="GO:0043022">
    <property type="term" value="F:ribosome binding"/>
    <property type="evidence" value="ECO:0007669"/>
    <property type="project" value="TreeGrafter"/>
</dbReference>
<evidence type="ECO:0000256" key="3">
    <source>
        <dbReference type="ARBA" id="ARBA00022917"/>
    </source>
</evidence>
<dbReference type="STRING" id="1618665.UY55_C0001G0082"/>